<feature type="transmembrane region" description="Helical" evidence="1">
    <location>
        <begin position="107"/>
        <end position="126"/>
    </location>
</feature>
<protein>
    <recommendedName>
        <fullName evidence="2">DUF3899 domain-containing protein</fullName>
    </recommendedName>
</protein>
<dbReference type="OrthoDB" id="2939220at2"/>
<evidence type="ECO:0000313" key="4">
    <source>
        <dbReference type="Proteomes" id="UP000199695"/>
    </source>
</evidence>
<keyword evidence="1" id="KW-0472">Membrane</keyword>
<dbReference type="Proteomes" id="UP000199695">
    <property type="component" value="Unassembled WGS sequence"/>
</dbReference>
<dbReference type="InterPro" id="IPR025007">
    <property type="entry name" value="DUF3899"/>
</dbReference>
<accession>A0A1H8HKY7</accession>
<name>A0A1H8HKY7_9BACL</name>
<keyword evidence="4" id="KW-1185">Reference proteome</keyword>
<evidence type="ECO:0000259" key="2">
    <source>
        <dbReference type="Pfam" id="PF13038"/>
    </source>
</evidence>
<gene>
    <name evidence="3" type="ORF">SAMN05444955_11483</name>
</gene>
<organism evidence="3 4">
    <name type="scientific">Lihuaxuella thermophila</name>
    <dbReference type="NCBI Taxonomy" id="1173111"/>
    <lineage>
        <taxon>Bacteria</taxon>
        <taxon>Bacillati</taxon>
        <taxon>Bacillota</taxon>
        <taxon>Bacilli</taxon>
        <taxon>Bacillales</taxon>
        <taxon>Thermoactinomycetaceae</taxon>
        <taxon>Lihuaxuella</taxon>
    </lineage>
</organism>
<dbReference type="EMBL" id="FOCQ01000014">
    <property type="protein sequence ID" value="SEN56803.1"/>
    <property type="molecule type" value="Genomic_DNA"/>
</dbReference>
<dbReference type="AlphaFoldDB" id="A0A1H8HKY7"/>
<reference evidence="3 4" key="1">
    <citation type="submission" date="2016-10" db="EMBL/GenBank/DDBJ databases">
        <authorList>
            <person name="de Groot N.N."/>
        </authorList>
    </citation>
    <scope>NUCLEOTIDE SEQUENCE [LARGE SCALE GENOMIC DNA]</scope>
    <source>
        <strain evidence="3 4">DSM 46701</strain>
    </source>
</reference>
<keyword evidence="1" id="KW-0812">Transmembrane</keyword>
<dbReference type="Pfam" id="PF13038">
    <property type="entry name" value="DUF3899"/>
    <property type="match status" value="1"/>
</dbReference>
<evidence type="ECO:0000256" key="1">
    <source>
        <dbReference type="SAM" id="Phobius"/>
    </source>
</evidence>
<dbReference type="RefSeq" id="WP_089971124.1">
    <property type="nucleotide sequence ID" value="NZ_FOCQ01000014.1"/>
</dbReference>
<sequence>MLKNRYFVYTFIFMVSSLSLSALTSQFQLIPFINHLFIAGLACLMIAALIYVVKGGFFTVFAKSMKNMMKNREKYTGIDDELTDDPFTEEDSEEKDRTRSFWLQIQFASLVAGIFCCLGSFVLVFLT</sequence>
<feature type="domain" description="DUF3899" evidence="2">
    <location>
        <begin position="33"/>
        <end position="123"/>
    </location>
</feature>
<feature type="transmembrane region" description="Helical" evidence="1">
    <location>
        <begin position="7"/>
        <end position="30"/>
    </location>
</feature>
<proteinExistence type="predicted"/>
<keyword evidence="1" id="KW-1133">Transmembrane helix</keyword>
<feature type="transmembrane region" description="Helical" evidence="1">
    <location>
        <begin position="36"/>
        <end position="62"/>
    </location>
</feature>
<evidence type="ECO:0000313" key="3">
    <source>
        <dbReference type="EMBL" id="SEN56803.1"/>
    </source>
</evidence>